<gene>
    <name evidence="1" type="ORF">H0E87_026710</name>
</gene>
<evidence type="ECO:0000313" key="1">
    <source>
        <dbReference type="EMBL" id="KAH8485033.1"/>
    </source>
</evidence>
<reference evidence="1" key="1">
    <citation type="journal article" date="2021" name="J. Hered.">
        <title>Genome Assembly of Salicaceae Populus deltoides (Eastern Cottonwood) I-69 Based on Nanopore Sequencing and Hi-C Technologies.</title>
        <authorList>
            <person name="Bai S."/>
            <person name="Wu H."/>
            <person name="Zhang J."/>
            <person name="Pan Z."/>
            <person name="Zhao W."/>
            <person name="Li Z."/>
            <person name="Tong C."/>
        </authorList>
    </citation>
    <scope>NUCLEOTIDE SEQUENCE</scope>
    <source>
        <tissue evidence="1">Leaf</tissue>
    </source>
</reference>
<comment type="caution">
    <text evidence="1">The sequence shown here is derived from an EMBL/GenBank/DDBJ whole genome shotgun (WGS) entry which is preliminary data.</text>
</comment>
<sequence>MVPKLEILILGNISDSSSDKIPSGGLECYALGASMIRKAGRDFSESKEEAVGSAAAIQENVATSSDFDSSRFDRKLCIVSEEEVICNPRTRSNYMMIQTSGCRLPSPDPISRMK</sequence>
<dbReference type="AlphaFoldDB" id="A0A8T2WXZ0"/>
<proteinExistence type="predicted"/>
<dbReference type="Proteomes" id="UP000807159">
    <property type="component" value="Chromosome 16"/>
</dbReference>
<protein>
    <submittedName>
        <fullName evidence="1">Uncharacterized protein</fullName>
    </submittedName>
</protein>
<name>A0A8T2WXZ0_POPDE</name>
<dbReference type="EMBL" id="JACEGQ020000016">
    <property type="protein sequence ID" value="KAH8485033.1"/>
    <property type="molecule type" value="Genomic_DNA"/>
</dbReference>
<organism evidence="1 2">
    <name type="scientific">Populus deltoides</name>
    <name type="common">Eastern poplar</name>
    <name type="synonym">Eastern cottonwood</name>
    <dbReference type="NCBI Taxonomy" id="3696"/>
    <lineage>
        <taxon>Eukaryota</taxon>
        <taxon>Viridiplantae</taxon>
        <taxon>Streptophyta</taxon>
        <taxon>Embryophyta</taxon>
        <taxon>Tracheophyta</taxon>
        <taxon>Spermatophyta</taxon>
        <taxon>Magnoliopsida</taxon>
        <taxon>eudicotyledons</taxon>
        <taxon>Gunneridae</taxon>
        <taxon>Pentapetalae</taxon>
        <taxon>rosids</taxon>
        <taxon>fabids</taxon>
        <taxon>Malpighiales</taxon>
        <taxon>Salicaceae</taxon>
        <taxon>Saliceae</taxon>
        <taxon>Populus</taxon>
    </lineage>
</organism>
<accession>A0A8T2WXZ0</accession>
<evidence type="ECO:0000313" key="2">
    <source>
        <dbReference type="Proteomes" id="UP000807159"/>
    </source>
</evidence>
<keyword evidence="2" id="KW-1185">Reference proteome</keyword>